<dbReference type="InterPro" id="IPR011762">
    <property type="entry name" value="COA_CT_N"/>
</dbReference>
<protein>
    <submittedName>
        <fullName evidence="2">Acetyl-CoA carboxyl transferase</fullName>
    </submittedName>
</protein>
<reference evidence="3" key="1">
    <citation type="submission" date="2018-01" db="EMBL/GenBank/DDBJ databases">
        <authorList>
            <person name="Li J."/>
        </authorList>
    </citation>
    <scope>NUCLEOTIDE SEQUENCE [LARGE SCALE GENOMIC DNA]</scope>
    <source>
        <strain evidence="3">592</strain>
    </source>
</reference>
<dbReference type="PANTHER" id="PTHR42995:SF5">
    <property type="entry name" value="ACETYL-COENZYME A CARBOXYLASE CARBOXYL TRANSFERASE SUBUNIT BETA, CHLOROPLASTIC"/>
    <property type="match status" value="1"/>
</dbReference>
<name>A0A2S0WIL6_9ACTN</name>
<dbReference type="EMBL" id="CP026952">
    <property type="protein sequence ID" value="AWB91186.1"/>
    <property type="molecule type" value="Genomic_DNA"/>
</dbReference>
<dbReference type="Pfam" id="PF01039">
    <property type="entry name" value="Carboxyl_trans"/>
    <property type="match status" value="1"/>
</dbReference>
<dbReference type="RefSeq" id="WP_108576832.1">
    <property type="nucleotide sequence ID" value="NZ_CP026952.1"/>
</dbReference>
<dbReference type="PRINTS" id="PR01070">
    <property type="entry name" value="ACCCTRFRASEB"/>
</dbReference>
<dbReference type="PROSITE" id="PS50980">
    <property type="entry name" value="COA_CT_NTER"/>
    <property type="match status" value="1"/>
</dbReference>
<dbReference type="PROSITE" id="PS50989">
    <property type="entry name" value="COA_CT_CTER"/>
    <property type="match status" value="1"/>
</dbReference>
<dbReference type="InterPro" id="IPR034733">
    <property type="entry name" value="AcCoA_carboxyl_beta"/>
</dbReference>
<dbReference type="InterPro" id="IPR000438">
    <property type="entry name" value="Acetyl_CoA_COase_Trfase_b_su"/>
</dbReference>
<sequence>MTERLMAQQLLDLVLDEGSFVSWDEPVDHSGLDPTYQQELRAAAERAGTDESVLTGRGLMRGRPVAVVVNEFRFLAGSIGRAAALRITAAVRRATAEGIPVLATTASGGTRMQEGTPAFVHMVDITRAIMDHRAAGLPYLIYLRHPTTGGVFASWGSLAHITIAEPGALIGFLGPKVYEIMEGKPFPPGVQTAENLADRGIIDAVVLPDELPLLVDRALSLLVDPPTRQTRELRTAEVHRERSAWDSIQITRSPRRPGVREVLRYGSDATVRLQGTEKGERDSAMIVAFARLDGQPCVVIGQDRTTQTRFKPMGPAALREARRGMRLANELRLPLVSFIDTPGAELSPEAEEGAIAGEIARCISWMSTMRVPTVSVLLGQGCGGGALALLPADVVIAAENAWLSPLPPEGASAIVHGDLEHAAEMAEAQRVGALDLRDNGTVHHIVPEPPGDTPEAFARAMSAEIGAQLVALRSR</sequence>
<dbReference type="GO" id="GO:0003989">
    <property type="term" value="F:acetyl-CoA carboxylase activity"/>
    <property type="evidence" value="ECO:0007669"/>
    <property type="project" value="InterPro"/>
</dbReference>
<dbReference type="GO" id="GO:0009317">
    <property type="term" value="C:acetyl-CoA carboxylase complex"/>
    <property type="evidence" value="ECO:0007669"/>
    <property type="project" value="InterPro"/>
</dbReference>
<keyword evidence="1 2" id="KW-0808">Transferase</keyword>
<dbReference type="GO" id="GO:2001295">
    <property type="term" value="P:malonyl-CoA biosynthetic process"/>
    <property type="evidence" value="ECO:0007669"/>
    <property type="project" value="TreeGrafter"/>
</dbReference>
<dbReference type="PANTHER" id="PTHR42995">
    <property type="entry name" value="ACETYL-COENZYME A CARBOXYLASE CARBOXYL TRANSFERASE SUBUNIT BETA, CHLOROPLASTIC"/>
    <property type="match status" value="1"/>
</dbReference>
<evidence type="ECO:0000256" key="1">
    <source>
        <dbReference type="ARBA" id="ARBA00022679"/>
    </source>
</evidence>
<dbReference type="GO" id="GO:0006633">
    <property type="term" value="P:fatty acid biosynthetic process"/>
    <property type="evidence" value="ECO:0007669"/>
    <property type="project" value="InterPro"/>
</dbReference>
<dbReference type="KEGG" id="aez:C3E78_02520"/>
<dbReference type="SUPFAM" id="SSF52096">
    <property type="entry name" value="ClpP/crotonase"/>
    <property type="match status" value="2"/>
</dbReference>
<evidence type="ECO:0000313" key="2">
    <source>
        <dbReference type="EMBL" id="AWB91186.1"/>
    </source>
</evidence>
<dbReference type="AlphaFoldDB" id="A0A2S0WIL6"/>
<organism evidence="2 3">
    <name type="scientific">Aeromicrobium chenweiae</name>
    <dbReference type="NCBI Taxonomy" id="2079793"/>
    <lineage>
        <taxon>Bacteria</taxon>
        <taxon>Bacillati</taxon>
        <taxon>Actinomycetota</taxon>
        <taxon>Actinomycetes</taxon>
        <taxon>Propionibacteriales</taxon>
        <taxon>Nocardioidaceae</taxon>
        <taxon>Aeromicrobium</taxon>
    </lineage>
</organism>
<dbReference type="Gene3D" id="3.90.226.10">
    <property type="entry name" value="2-enoyl-CoA Hydratase, Chain A, domain 1"/>
    <property type="match status" value="2"/>
</dbReference>
<evidence type="ECO:0000313" key="3">
    <source>
        <dbReference type="Proteomes" id="UP000244384"/>
    </source>
</evidence>
<keyword evidence="3" id="KW-1185">Reference proteome</keyword>
<dbReference type="InterPro" id="IPR029045">
    <property type="entry name" value="ClpP/crotonase-like_dom_sf"/>
</dbReference>
<proteinExistence type="predicted"/>
<dbReference type="OrthoDB" id="9772975at2"/>
<accession>A0A5F2EQ62</accession>
<dbReference type="InterPro" id="IPR011763">
    <property type="entry name" value="COA_CT_C"/>
</dbReference>
<accession>A0A2S0WIL6</accession>
<dbReference type="GO" id="GO:0016740">
    <property type="term" value="F:transferase activity"/>
    <property type="evidence" value="ECO:0007669"/>
    <property type="project" value="UniProtKB-KW"/>
</dbReference>
<dbReference type="Proteomes" id="UP000244384">
    <property type="component" value="Chromosome"/>
</dbReference>
<gene>
    <name evidence="2" type="ORF">C3E78_02520</name>
</gene>